<dbReference type="InterPro" id="IPR000223">
    <property type="entry name" value="Pept_S26A_signal_pept_1"/>
</dbReference>
<proteinExistence type="inferred from homology"/>
<dbReference type="InterPro" id="IPR019533">
    <property type="entry name" value="Peptidase_S26"/>
</dbReference>
<feature type="active site" evidence="5">
    <location>
        <position position="79"/>
    </location>
</feature>
<evidence type="ECO:0000256" key="2">
    <source>
        <dbReference type="ARBA" id="ARBA00009370"/>
    </source>
</evidence>
<organism evidence="8 9">
    <name type="scientific">Candidatus Taylorbacteria bacterium RIFCSPLOWO2_01_FULL_48_100</name>
    <dbReference type="NCBI Taxonomy" id="1802322"/>
    <lineage>
        <taxon>Bacteria</taxon>
        <taxon>Candidatus Tayloriibacteriota</taxon>
    </lineage>
</organism>
<feature type="domain" description="Peptidase S26" evidence="7">
    <location>
        <begin position="99"/>
        <end position="147"/>
    </location>
</feature>
<dbReference type="GO" id="GO:0006465">
    <property type="term" value="P:signal peptide processing"/>
    <property type="evidence" value="ECO:0007669"/>
    <property type="project" value="InterPro"/>
</dbReference>
<comment type="subcellular location">
    <subcellularLocation>
        <location evidence="6">Membrane</location>
        <topology evidence="6">Single-pass type II membrane protein</topology>
    </subcellularLocation>
</comment>
<dbReference type="EMBL" id="MHSA01000012">
    <property type="protein sequence ID" value="OHA34441.1"/>
    <property type="molecule type" value="Genomic_DNA"/>
</dbReference>
<evidence type="ECO:0000256" key="6">
    <source>
        <dbReference type="RuleBase" id="RU362042"/>
    </source>
</evidence>
<dbReference type="CDD" id="cd06530">
    <property type="entry name" value="S26_SPase_I"/>
    <property type="match status" value="1"/>
</dbReference>
<dbReference type="GO" id="GO:0009003">
    <property type="term" value="F:signal peptidase activity"/>
    <property type="evidence" value="ECO:0007669"/>
    <property type="project" value="UniProtKB-EC"/>
</dbReference>
<protein>
    <recommendedName>
        <fullName evidence="3 6">Signal peptidase I</fullName>
        <ecNumber evidence="3 6">3.4.21.89</ecNumber>
    </recommendedName>
</protein>
<dbReference type="InterPro" id="IPR019757">
    <property type="entry name" value="Pept_S26A_signal_pept_1_Lys-AS"/>
</dbReference>
<dbReference type="PANTHER" id="PTHR43390:SF1">
    <property type="entry name" value="CHLOROPLAST PROCESSING PEPTIDASE"/>
    <property type="match status" value="1"/>
</dbReference>
<dbReference type="SUPFAM" id="SSF51306">
    <property type="entry name" value="LexA/Signal peptidase"/>
    <property type="match status" value="1"/>
</dbReference>
<evidence type="ECO:0000256" key="3">
    <source>
        <dbReference type="ARBA" id="ARBA00013208"/>
    </source>
</evidence>
<keyword evidence="4 6" id="KW-0378">Hydrolase</keyword>
<evidence type="ECO:0000256" key="5">
    <source>
        <dbReference type="PIRSR" id="PIRSR600223-1"/>
    </source>
</evidence>
<dbReference type="AlphaFoldDB" id="A0A1G2NGB9"/>
<reference evidence="8 9" key="1">
    <citation type="journal article" date="2016" name="Nat. Commun.">
        <title>Thousands of microbial genomes shed light on interconnected biogeochemical processes in an aquifer system.</title>
        <authorList>
            <person name="Anantharaman K."/>
            <person name="Brown C.T."/>
            <person name="Hug L.A."/>
            <person name="Sharon I."/>
            <person name="Castelle C.J."/>
            <person name="Probst A.J."/>
            <person name="Thomas B.C."/>
            <person name="Singh A."/>
            <person name="Wilkins M.J."/>
            <person name="Karaoz U."/>
            <person name="Brodie E.L."/>
            <person name="Williams K.H."/>
            <person name="Hubbard S.S."/>
            <person name="Banfield J.F."/>
        </authorList>
    </citation>
    <scope>NUCLEOTIDE SEQUENCE [LARGE SCALE GENOMIC DNA]</scope>
</reference>
<keyword evidence="6" id="KW-0645">Protease</keyword>
<dbReference type="PROSITE" id="PS00761">
    <property type="entry name" value="SPASE_I_3"/>
    <property type="match status" value="1"/>
</dbReference>
<evidence type="ECO:0000313" key="8">
    <source>
        <dbReference type="EMBL" id="OHA34441.1"/>
    </source>
</evidence>
<name>A0A1G2NGB9_9BACT</name>
<feature type="domain" description="Peptidase S26" evidence="7">
    <location>
        <begin position="6"/>
        <end position="91"/>
    </location>
</feature>
<dbReference type="NCBIfam" id="TIGR02227">
    <property type="entry name" value="sigpep_I_bact"/>
    <property type="match status" value="1"/>
</dbReference>
<dbReference type="GO" id="GO:0004252">
    <property type="term" value="F:serine-type endopeptidase activity"/>
    <property type="evidence" value="ECO:0007669"/>
    <property type="project" value="InterPro"/>
</dbReference>
<feature type="active site" evidence="5">
    <location>
        <position position="36"/>
    </location>
</feature>
<accession>A0A1G2NGB9</accession>
<evidence type="ECO:0000256" key="1">
    <source>
        <dbReference type="ARBA" id="ARBA00000677"/>
    </source>
</evidence>
<evidence type="ECO:0000313" key="9">
    <source>
        <dbReference type="Proteomes" id="UP000177797"/>
    </source>
</evidence>
<evidence type="ECO:0000256" key="4">
    <source>
        <dbReference type="ARBA" id="ARBA00022801"/>
    </source>
</evidence>
<comment type="caution">
    <text evidence="8">The sequence shown here is derived from an EMBL/GenBank/DDBJ whole genome shotgun (WGS) entry which is preliminary data.</text>
</comment>
<dbReference type="Pfam" id="PF10502">
    <property type="entry name" value="Peptidase_S26"/>
    <property type="match status" value="2"/>
</dbReference>
<comment type="similarity">
    <text evidence="2 6">Belongs to the peptidase S26 family.</text>
</comment>
<dbReference type="GO" id="GO:0016020">
    <property type="term" value="C:membrane"/>
    <property type="evidence" value="ECO:0007669"/>
    <property type="project" value="UniProtKB-SubCell"/>
</dbReference>
<dbReference type="InterPro" id="IPR036286">
    <property type="entry name" value="LexA/Signal_pep-like_sf"/>
</dbReference>
<evidence type="ECO:0000259" key="7">
    <source>
        <dbReference type="Pfam" id="PF10502"/>
    </source>
</evidence>
<gene>
    <name evidence="8" type="ORF">A2938_01175</name>
</gene>
<dbReference type="PANTHER" id="PTHR43390">
    <property type="entry name" value="SIGNAL PEPTIDASE I"/>
    <property type="match status" value="1"/>
</dbReference>
<dbReference type="InterPro" id="IPR019758">
    <property type="entry name" value="Pept_S26A_signal_pept_1_CS"/>
</dbReference>
<dbReference type="PRINTS" id="PR00727">
    <property type="entry name" value="LEADERPTASE"/>
</dbReference>
<dbReference type="EC" id="3.4.21.89" evidence="3 6"/>
<dbReference type="Gene3D" id="2.10.109.10">
    <property type="entry name" value="Umud Fragment, subunit A"/>
    <property type="match status" value="1"/>
</dbReference>
<dbReference type="PROSITE" id="PS00760">
    <property type="entry name" value="SPASE_I_2"/>
    <property type="match status" value="1"/>
</dbReference>
<dbReference type="Proteomes" id="UP000177797">
    <property type="component" value="Unassembled WGS sequence"/>
</dbReference>
<comment type="catalytic activity">
    <reaction evidence="1 6">
        <text>Cleavage of hydrophobic, N-terminal signal or leader sequences from secreted and periplasmic proteins.</text>
        <dbReference type="EC" id="3.4.21.89"/>
    </reaction>
</comment>
<sequence>MAKKIAEIFHFAVIAAVIVIPFRLLIAQPFLVSGDSMVPSFHNNDYLIVDELSYRFREPTKSEVVIFRSPVEPSKYLIKRVIGLPGETVEFLFPEKLSTVQGLTNSVILKDGEYFVEGDNRNESFDSRYWGPLPRANIKGRAFLRLWPLTQIGFFPGATTTTLVP</sequence>